<keyword evidence="1" id="KW-0812">Transmembrane</keyword>
<keyword evidence="1" id="KW-0472">Membrane</keyword>
<protein>
    <submittedName>
        <fullName evidence="2">ATP synthase F0 subunit 8</fullName>
    </submittedName>
</protein>
<dbReference type="RefSeq" id="YP_009128298.1">
    <property type="nucleotide sequence ID" value="NC_026699.1"/>
</dbReference>
<dbReference type="GeneID" id="23764465"/>
<keyword evidence="1" id="KW-1133">Transmembrane helix</keyword>
<sequence length="49" mass="6303">MPQMSPMWWLIMMMMFNYMLLMTNTLMYFNKNMKILKYTHNNTLMKWKW</sequence>
<gene>
    <name evidence="2" type="primary">ATP8</name>
</gene>
<keyword evidence="2" id="KW-0496">Mitochondrion</keyword>
<geneLocation type="mitochondrion" evidence="2"/>
<organism evidence="2">
    <name type="scientific">Darthula hardwickii</name>
    <dbReference type="NCBI Taxonomy" id="1264638"/>
    <lineage>
        <taxon>Eukaryota</taxon>
        <taxon>Metazoa</taxon>
        <taxon>Ecdysozoa</taxon>
        <taxon>Arthropoda</taxon>
        <taxon>Hexapoda</taxon>
        <taxon>Insecta</taxon>
        <taxon>Pterygota</taxon>
        <taxon>Neoptera</taxon>
        <taxon>Paraneoptera</taxon>
        <taxon>Hemiptera</taxon>
        <taxon>Auchenorrhyncha</taxon>
        <taxon>Membracoidea</taxon>
        <taxon>Aetalionidae</taxon>
        <taxon>Darthula</taxon>
    </lineage>
</organism>
<evidence type="ECO:0000256" key="1">
    <source>
        <dbReference type="SAM" id="Phobius"/>
    </source>
</evidence>
<proteinExistence type="predicted"/>
<feature type="transmembrane region" description="Helical" evidence="1">
    <location>
        <begin position="6"/>
        <end position="29"/>
    </location>
</feature>
<accession>A0A0U1Z5K7</accession>
<dbReference type="CTD" id="4509"/>
<reference evidence="2" key="1">
    <citation type="journal article" date="2015" name="Mitochondrial DNA">
        <title>Characterization of the complete mitochondrial genome of the treehopper Darthula hardwickii (Hemiptera: Aetalionidae).</title>
        <authorList>
            <person name="Liang A.P."/>
            <person name="Gao J."/>
            <person name="Zhao X."/>
        </authorList>
    </citation>
    <scope>NUCLEOTIDE SEQUENCE</scope>
</reference>
<dbReference type="EMBL" id="KP316404">
    <property type="protein sequence ID" value="AJP09350.1"/>
    <property type="molecule type" value="Genomic_DNA"/>
</dbReference>
<name>A0A0U1Z5K7_9HEMI</name>
<dbReference type="AlphaFoldDB" id="A0A0U1Z5K7"/>
<evidence type="ECO:0000313" key="2">
    <source>
        <dbReference type="EMBL" id="AJP09350.1"/>
    </source>
</evidence>